<gene>
    <name evidence="5" type="ORF">LIZ56_13215</name>
</gene>
<organism evidence="5 6">
    <name type="scientific">Agathobacter rectalis</name>
    <dbReference type="NCBI Taxonomy" id="39491"/>
    <lineage>
        <taxon>Bacteria</taxon>
        <taxon>Bacillati</taxon>
        <taxon>Bacillota</taxon>
        <taxon>Clostridia</taxon>
        <taxon>Lachnospirales</taxon>
        <taxon>Lachnospiraceae</taxon>
        <taxon>Agathobacter</taxon>
    </lineage>
</organism>
<evidence type="ECO:0000256" key="1">
    <source>
        <dbReference type="ARBA" id="ARBA00022723"/>
    </source>
</evidence>
<dbReference type="SUPFAM" id="SSF54862">
    <property type="entry name" value="4Fe-4S ferredoxins"/>
    <property type="match status" value="1"/>
</dbReference>
<dbReference type="Proteomes" id="UP001197684">
    <property type="component" value="Unassembled WGS sequence"/>
</dbReference>
<dbReference type="PANTHER" id="PTHR43193">
    <property type="match status" value="1"/>
</dbReference>
<dbReference type="RefSeq" id="WP_306778663.1">
    <property type="nucleotide sequence ID" value="NZ_JAJCJK010000025.1"/>
</dbReference>
<dbReference type="GO" id="GO:0051536">
    <property type="term" value="F:iron-sulfur cluster binding"/>
    <property type="evidence" value="ECO:0007669"/>
    <property type="project" value="UniProtKB-KW"/>
</dbReference>
<dbReference type="InterPro" id="IPR052977">
    <property type="entry name" value="Polyferredoxin-like_ET"/>
</dbReference>
<feature type="domain" description="4Fe-4S ferredoxin-type" evidence="4">
    <location>
        <begin position="35"/>
        <end position="64"/>
    </location>
</feature>
<dbReference type="EMBL" id="JAJCJK010000025">
    <property type="protein sequence ID" value="MCB6939360.1"/>
    <property type="molecule type" value="Genomic_DNA"/>
</dbReference>
<evidence type="ECO:0000313" key="6">
    <source>
        <dbReference type="Proteomes" id="UP001197684"/>
    </source>
</evidence>
<dbReference type="Gene3D" id="3.30.70.20">
    <property type="match status" value="1"/>
</dbReference>
<feature type="domain" description="4Fe-4S ferredoxin-type" evidence="4">
    <location>
        <begin position="1"/>
        <end position="30"/>
    </location>
</feature>
<dbReference type="PANTHER" id="PTHR43193:SF2">
    <property type="entry name" value="POLYFERREDOXIN PROTEIN FWDF"/>
    <property type="match status" value="1"/>
</dbReference>
<dbReference type="InterPro" id="IPR017896">
    <property type="entry name" value="4Fe4S_Fe-S-bd"/>
</dbReference>
<dbReference type="PROSITE" id="PS51379">
    <property type="entry name" value="4FE4S_FER_2"/>
    <property type="match status" value="2"/>
</dbReference>
<dbReference type="GO" id="GO:0046872">
    <property type="term" value="F:metal ion binding"/>
    <property type="evidence" value="ECO:0007669"/>
    <property type="project" value="UniProtKB-KW"/>
</dbReference>
<accession>A0AAW4UFV9</accession>
<protein>
    <submittedName>
        <fullName evidence="5">Coenzyme F420 hydrogenase/dehydrogenase, beta subunit C-terminal domain</fullName>
    </submittedName>
</protein>
<reference evidence="5" key="1">
    <citation type="submission" date="2021-10" db="EMBL/GenBank/DDBJ databases">
        <title>Collection of gut derived symbiotic bacterial strains cultured from healthy donors.</title>
        <authorList>
            <person name="Lin H."/>
            <person name="Littmann E."/>
            <person name="Kohout C."/>
            <person name="Pamer E.G."/>
        </authorList>
    </citation>
    <scope>NUCLEOTIDE SEQUENCE</scope>
    <source>
        <strain evidence="5">DFI.9.42</strain>
    </source>
</reference>
<comment type="caution">
    <text evidence="5">The sequence shown here is derived from an EMBL/GenBank/DDBJ whole genome shotgun (WGS) entry which is preliminary data.</text>
</comment>
<dbReference type="InterPro" id="IPR007525">
    <property type="entry name" value="FrhB_FdhB_C"/>
</dbReference>
<sequence>MIRIEDKKKCCGCTACYSVCPVDAIDMVEDNEGFLYPKVNSTKCIKCGLCEKICPYNKKETNELDLKECFVAFNKNDKERYISSSGGIFILLAKKIVEQDGIVFGSAYDDEYLAEHICVDNEKDLEKLIGSKYMQSRIGNSFSQVKKFLQMDKKVLFVGSTCQIAGLKSFLKRDYENLICVDFICLGTPSPKVWKDYLDTFFENELITAVNFKDKKYGWNNFALKISTDKKTFCCVGKQTYYFTGYYNFLYSRPSCSNCIFKGNTRASDITLSDCWGYANIAPEMTDNNGLSCIVCHSPKGKNLYNEIIKDVNWKKMSFDDLIKYNSNYNKSAPMGERRESFWDEYNVLDKKELFAKYCSPQEIPTNNNIVKKIVEGFKRIIGVKL</sequence>
<dbReference type="AlphaFoldDB" id="A0AAW4UFV9"/>
<evidence type="ECO:0000256" key="2">
    <source>
        <dbReference type="ARBA" id="ARBA00023004"/>
    </source>
</evidence>
<evidence type="ECO:0000256" key="3">
    <source>
        <dbReference type="ARBA" id="ARBA00023014"/>
    </source>
</evidence>
<dbReference type="Pfam" id="PF12838">
    <property type="entry name" value="Fer4_7"/>
    <property type="match status" value="1"/>
</dbReference>
<dbReference type="InterPro" id="IPR017900">
    <property type="entry name" value="4Fe4S_Fe_S_CS"/>
</dbReference>
<keyword evidence="2" id="KW-0408">Iron</keyword>
<keyword evidence="3" id="KW-0411">Iron-sulfur</keyword>
<evidence type="ECO:0000313" key="5">
    <source>
        <dbReference type="EMBL" id="MCB6939360.1"/>
    </source>
</evidence>
<name>A0AAW4UFV9_9FIRM</name>
<evidence type="ECO:0000259" key="4">
    <source>
        <dbReference type="PROSITE" id="PS51379"/>
    </source>
</evidence>
<keyword evidence="1" id="KW-0479">Metal-binding</keyword>
<dbReference type="PROSITE" id="PS00198">
    <property type="entry name" value="4FE4S_FER_1"/>
    <property type="match status" value="2"/>
</dbReference>
<proteinExistence type="predicted"/>
<dbReference type="Pfam" id="PF04432">
    <property type="entry name" value="FrhB_FdhB_C"/>
    <property type="match status" value="1"/>
</dbReference>